<gene>
    <name evidence="2" type="ORF">IAD20_04715</name>
</gene>
<feature type="chain" id="PRO_5039197781" evidence="1">
    <location>
        <begin position="20"/>
        <end position="283"/>
    </location>
</feature>
<evidence type="ECO:0000313" key="3">
    <source>
        <dbReference type="Proteomes" id="UP000824107"/>
    </source>
</evidence>
<keyword evidence="1" id="KW-0732">Signal</keyword>
<sequence>MKKFFYAICGLLAAGKVNAMDFNQDLTGQIDMIRLSDEFISKMQSCTPFIEHKNAGAEGHSFNYEYKIQGPVDGKCRCTFSSSSQIGNFVNECAFSPQNLKDYTDALIRYNQKDKHTIEDMADMDYLTAMGIIFDPNVCQMSSQTDYTADLRKNLQSCTPYEKTLNFSNSDNIMKIYGPENGNCHYAYTVKNKPVDLSKIYPDGVPEFMKDLPQTGSTMVFDCRLSETDRADYIKSLEQSVITFDNNLDWNSGDAEAAARKLQEFTEKGVCKVSGNFGNFKLE</sequence>
<reference evidence="2" key="2">
    <citation type="journal article" date="2021" name="PeerJ">
        <title>Extensive microbial diversity within the chicken gut microbiome revealed by metagenomics and culture.</title>
        <authorList>
            <person name="Gilroy R."/>
            <person name="Ravi A."/>
            <person name="Getino M."/>
            <person name="Pursley I."/>
            <person name="Horton D.L."/>
            <person name="Alikhan N.F."/>
            <person name="Baker D."/>
            <person name="Gharbi K."/>
            <person name="Hall N."/>
            <person name="Watson M."/>
            <person name="Adriaenssens E.M."/>
            <person name="Foster-Nyarko E."/>
            <person name="Jarju S."/>
            <person name="Secka A."/>
            <person name="Antonio M."/>
            <person name="Oren A."/>
            <person name="Chaudhuri R.R."/>
            <person name="La Ragione R."/>
            <person name="Hildebrand F."/>
            <person name="Pallen M.J."/>
        </authorList>
    </citation>
    <scope>NUCLEOTIDE SEQUENCE</scope>
    <source>
        <strain evidence="2">ChiW3-316</strain>
    </source>
</reference>
<accession>A0A9D1SBD4</accession>
<name>A0A9D1SBD4_9PROT</name>
<evidence type="ECO:0000313" key="2">
    <source>
        <dbReference type="EMBL" id="HIU53363.1"/>
    </source>
</evidence>
<dbReference type="EMBL" id="DVNC01000029">
    <property type="protein sequence ID" value="HIU53363.1"/>
    <property type="molecule type" value="Genomic_DNA"/>
</dbReference>
<evidence type="ECO:0000256" key="1">
    <source>
        <dbReference type="SAM" id="SignalP"/>
    </source>
</evidence>
<feature type="signal peptide" evidence="1">
    <location>
        <begin position="1"/>
        <end position="19"/>
    </location>
</feature>
<organism evidence="2 3">
    <name type="scientific">Candidatus Scatocola faecipullorum</name>
    <dbReference type="NCBI Taxonomy" id="2840917"/>
    <lineage>
        <taxon>Bacteria</taxon>
        <taxon>Pseudomonadati</taxon>
        <taxon>Pseudomonadota</taxon>
        <taxon>Alphaproteobacteria</taxon>
        <taxon>Rhodospirillales</taxon>
        <taxon>Rhodospirillaceae</taxon>
        <taxon>Rhodospirillaceae incertae sedis</taxon>
        <taxon>Candidatus Scatocola</taxon>
    </lineage>
</organism>
<dbReference type="AlphaFoldDB" id="A0A9D1SBD4"/>
<proteinExistence type="predicted"/>
<protein>
    <submittedName>
        <fullName evidence="2">Uncharacterized protein</fullName>
    </submittedName>
</protein>
<dbReference type="Proteomes" id="UP000824107">
    <property type="component" value="Unassembled WGS sequence"/>
</dbReference>
<comment type="caution">
    <text evidence="2">The sequence shown here is derived from an EMBL/GenBank/DDBJ whole genome shotgun (WGS) entry which is preliminary data.</text>
</comment>
<reference evidence="2" key="1">
    <citation type="submission" date="2020-10" db="EMBL/GenBank/DDBJ databases">
        <authorList>
            <person name="Gilroy R."/>
        </authorList>
    </citation>
    <scope>NUCLEOTIDE SEQUENCE</scope>
    <source>
        <strain evidence="2">ChiW3-316</strain>
    </source>
</reference>